<dbReference type="GO" id="GO:0000105">
    <property type="term" value="P:L-histidine biosynthetic process"/>
    <property type="evidence" value="ECO:0007669"/>
    <property type="project" value="UniProtKB-UniRule"/>
</dbReference>
<comment type="catalytic activity">
    <reaction evidence="1 18">
        <text>1-(5-phospho-beta-D-ribosyl)-ATP + diphosphate = 5-phospho-alpha-D-ribose 1-diphosphate + ATP</text>
        <dbReference type="Rhea" id="RHEA:18473"/>
        <dbReference type="ChEBI" id="CHEBI:30616"/>
        <dbReference type="ChEBI" id="CHEBI:33019"/>
        <dbReference type="ChEBI" id="CHEBI:58017"/>
        <dbReference type="ChEBI" id="CHEBI:73183"/>
        <dbReference type="EC" id="2.4.2.17"/>
    </reaction>
</comment>
<name>A0A4U1B2A6_9GAMM</name>
<evidence type="ECO:0000256" key="6">
    <source>
        <dbReference type="ARBA" id="ARBA00011946"/>
    </source>
</evidence>
<evidence type="ECO:0000256" key="8">
    <source>
        <dbReference type="ARBA" id="ARBA00022490"/>
    </source>
</evidence>
<dbReference type="UniPathway" id="UPA00031">
    <property type="reaction ID" value="UER00006"/>
</dbReference>
<dbReference type="InterPro" id="IPR013820">
    <property type="entry name" value="ATP_PRibTrfase_cat"/>
</dbReference>
<dbReference type="Gene3D" id="3.40.190.10">
    <property type="entry name" value="Periplasmic binding protein-like II"/>
    <property type="match status" value="2"/>
</dbReference>
<keyword evidence="16 18" id="KW-0368">Histidine biosynthesis</keyword>
<keyword evidence="10 18" id="KW-0328">Glycosyltransferase</keyword>
<keyword evidence="15 18" id="KW-0460">Magnesium</keyword>
<feature type="domain" description="Histidine biosynthesis HisG C-terminal" evidence="20">
    <location>
        <begin position="225"/>
        <end position="298"/>
    </location>
</feature>
<evidence type="ECO:0000256" key="2">
    <source>
        <dbReference type="ARBA" id="ARBA00001946"/>
    </source>
</evidence>
<dbReference type="Proteomes" id="UP000307999">
    <property type="component" value="Unassembled WGS sequence"/>
</dbReference>
<evidence type="ECO:0000256" key="1">
    <source>
        <dbReference type="ARBA" id="ARBA00000915"/>
    </source>
</evidence>
<dbReference type="AlphaFoldDB" id="A0A4U1B2A6"/>
<evidence type="ECO:0000259" key="20">
    <source>
        <dbReference type="Pfam" id="PF08029"/>
    </source>
</evidence>
<dbReference type="GO" id="GO:0005524">
    <property type="term" value="F:ATP binding"/>
    <property type="evidence" value="ECO:0007669"/>
    <property type="project" value="UniProtKB-KW"/>
</dbReference>
<evidence type="ECO:0000256" key="16">
    <source>
        <dbReference type="ARBA" id="ARBA00023102"/>
    </source>
</evidence>
<comment type="activity regulation">
    <text evidence="18">Feedback inhibited by histidine.</text>
</comment>
<dbReference type="PROSITE" id="PS01316">
    <property type="entry name" value="ATP_P_PHORIBOSYLTR"/>
    <property type="match status" value="1"/>
</dbReference>
<evidence type="ECO:0000313" key="21">
    <source>
        <dbReference type="EMBL" id="TKB43658.1"/>
    </source>
</evidence>
<keyword evidence="12 18" id="KW-0479">Metal-binding</keyword>
<reference evidence="21 22" key="1">
    <citation type="submission" date="2019-04" db="EMBL/GenBank/DDBJ databases">
        <title>Thalassotalea guangxiensis sp. nov., isolated from sediment of the coastal wetland.</title>
        <authorList>
            <person name="Zheng S."/>
            <person name="Zhang D."/>
        </authorList>
    </citation>
    <scope>NUCLEOTIDE SEQUENCE [LARGE SCALE GENOMIC DNA]</scope>
    <source>
        <strain evidence="21 22">ZS-4</strain>
    </source>
</reference>
<comment type="subcellular location">
    <subcellularLocation>
        <location evidence="3 18">Cytoplasm</location>
    </subcellularLocation>
</comment>
<comment type="pathway">
    <text evidence="4 18">Amino-acid biosynthesis; L-histidine biosynthesis; L-histidine from 5-phospho-alpha-D-ribose 1-diphosphate: step 1/9.</text>
</comment>
<protein>
    <recommendedName>
        <fullName evidence="7 18">ATP phosphoribosyltransferase</fullName>
        <shortName evidence="18">ATP-PRT</shortName>
        <shortName evidence="18">ATP-PRTase</shortName>
        <ecNumber evidence="6 18">2.4.2.17</ecNumber>
    </recommendedName>
</protein>
<comment type="function">
    <text evidence="17 18">Catalyzes the condensation of ATP and 5-phosphoribose 1-diphosphate to form N'-(5'-phosphoribosyl)-ATP (PR-ATP). Has a crucial role in the pathway because the rate of histidine biosynthesis seems to be controlled primarily by regulation of HisG enzymatic activity.</text>
</comment>
<evidence type="ECO:0000256" key="13">
    <source>
        <dbReference type="ARBA" id="ARBA00022741"/>
    </source>
</evidence>
<evidence type="ECO:0000259" key="19">
    <source>
        <dbReference type="Pfam" id="PF01634"/>
    </source>
</evidence>
<comment type="similarity">
    <text evidence="5 18">Belongs to the ATP phosphoribosyltransferase family. Long subfamily.</text>
</comment>
<accession>A0A4U1B2A6</accession>
<dbReference type="PANTHER" id="PTHR21403">
    <property type="entry name" value="ATP PHOSPHORIBOSYLTRANSFERASE ATP-PRTASE"/>
    <property type="match status" value="1"/>
</dbReference>
<dbReference type="InterPro" id="IPR015867">
    <property type="entry name" value="N-reg_PII/ATP_PRibTrfase_C"/>
</dbReference>
<evidence type="ECO:0000256" key="7">
    <source>
        <dbReference type="ARBA" id="ARBA00020998"/>
    </source>
</evidence>
<dbReference type="InterPro" id="IPR020621">
    <property type="entry name" value="ATP-PRT_HisG_long"/>
</dbReference>
<dbReference type="EMBL" id="SWDB01000035">
    <property type="protein sequence ID" value="TKB43658.1"/>
    <property type="molecule type" value="Genomic_DNA"/>
</dbReference>
<evidence type="ECO:0000256" key="18">
    <source>
        <dbReference type="HAMAP-Rule" id="MF_00079"/>
    </source>
</evidence>
<dbReference type="HAMAP" id="MF_00079">
    <property type="entry name" value="HisG_Long"/>
    <property type="match status" value="1"/>
</dbReference>
<evidence type="ECO:0000256" key="15">
    <source>
        <dbReference type="ARBA" id="ARBA00022842"/>
    </source>
</evidence>
<gene>
    <name evidence="18 21" type="primary">hisG</name>
    <name evidence="21" type="ORF">E8M12_14400</name>
</gene>
<organism evidence="21 22">
    <name type="scientific">Thalassotalea mangrovi</name>
    <dbReference type="NCBI Taxonomy" id="2572245"/>
    <lineage>
        <taxon>Bacteria</taxon>
        <taxon>Pseudomonadati</taxon>
        <taxon>Pseudomonadota</taxon>
        <taxon>Gammaproteobacteria</taxon>
        <taxon>Alteromonadales</taxon>
        <taxon>Colwelliaceae</taxon>
        <taxon>Thalassotalea</taxon>
    </lineage>
</organism>
<dbReference type="OrthoDB" id="9801867at2"/>
<dbReference type="NCBIfam" id="TIGR03455">
    <property type="entry name" value="HisG_C-term"/>
    <property type="match status" value="1"/>
</dbReference>
<dbReference type="GO" id="GO:0005737">
    <property type="term" value="C:cytoplasm"/>
    <property type="evidence" value="ECO:0007669"/>
    <property type="project" value="UniProtKB-SubCell"/>
</dbReference>
<proteinExistence type="inferred from homology"/>
<dbReference type="InterPro" id="IPR018198">
    <property type="entry name" value="ATP_PRibTrfase_CS"/>
</dbReference>
<comment type="cofactor">
    <cofactor evidence="2 18">
        <name>Mg(2+)</name>
        <dbReference type="ChEBI" id="CHEBI:18420"/>
    </cofactor>
</comment>
<keyword evidence="11 18" id="KW-0808">Transferase</keyword>
<dbReference type="GO" id="GO:0003879">
    <property type="term" value="F:ATP phosphoribosyltransferase activity"/>
    <property type="evidence" value="ECO:0007669"/>
    <property type="project" value="UniProtKB-UniRule"/>
</dbReference>
<comment type="caution">
    <text evidence="21">The sequence shown here is derived from an EMBL/GenBank/DDBJ whole genome shotgun (WGS) entry which is preliminary data.</text>
</comment>
<evidence type="ECO:0000256" key="12">
    <source>
        <dbReference type="ARBA" id="ARBA00022723"/>
    </source>
</evidence>
<dbReference type="FunFam" id="3.30.70.120:FF:000002">
    <property type="entry name" value="ATP phosphoribosyltransferase"/>
    <property type="match status" value="1"/>
</dbReference>
<dbReference type="Pfam" id="PF08029">
    <property type="entry name" value="HisG_C"/>
    <property type="match status" value="1"/>
</dbReference>
<dbReference type="FunFam" id="3.40.190.10:FF:000008">
    <property type="entry name" value="ATP phosphoribosyltransferase"/>
    <property type="match status" value="1"/>
</dbReference>
<dbReference type="EC" id="2.4.2.17" evidence="6 18"/>
<dbReference type="SUPFAM" id="SSF54913">
    <property type="entry name" value="GlnB-like"/>
    <property type="match status" value="1"/>
</dbReference>
<dbReference type="Gene3D" id="3.30.70.120">
    <property type="match status" value="1"/>
</dbReference>
<keyword evidence="22" id="KW-1185">Reference proteome</keyword>
<keyword evidence="14 18" id="KW-0067">ATP-binding</keyword>
<feature type="domain" description="ATP phosphoribosyltransferase catalytic" evidence="19">
    <location>
        <begin position="56"/>
        <end position="220"/>
    </location>
</feature>
<dbReference type="NCBIfam" id="TIGR00070">
    <property type="entry name" value="hisG"/>
    <property type="match status" value="1"/>
</dbReference>
<sequence>MTINENGRLRIAIQKSGRLSDSSQDLFKRCGLKISLADRKLLAHVGNMPIDLMLVRSSDIPGLVMDGVCDLGIVGDNTLEEHALQRQLNGEPSAYDKICSLKFGGCRLSIALPEEIDYQGIQSLDGMRLATTYPRLLNRFAQQHGIRFETCRLNGSVEVAPRVGLADGICDLVSTGTTLEANGLKEVEVIYTSKAALISGDKPLSGTKAQIFDKLLPRIQGVLKARESKYIMLHAPKNKLSEVITLMPGSETPTVLPLAERDDRVAVHMVSTETFFWETMEQLKDLGCNSILVLPIEKMMR</sequence>
<keyword evidence="8 18" id="KW-0963">Cytoplasm</keyword>
<dbReference type="InterPro" id="IPR001348">
    <property type="entry name" value="ATP_PRibTrfase_HisG"/>
</dbReference>
<evidence type="ECO:0000256" key="3">
    <source>
        <dbReference type="ARBA" id="ARBA00004496"/>
    </source>
</evidence>
<keyword evidence="9 18" id="KW-0028">Amino-acid biosynthesis</keyword>
<evidence type="ECO:0000256" key="9">
    <source>
        <dbReference type="ARBA" id="ARBA00022605"/>
    </source>
</evidence>
<dbReference type="GO" id="GO:0000287">
    <property type="term" value="F:magnesium ion binding"/>
    <property type="evidence" value="ECO:0007669"/>
    <property type="project" value="UniProtKB-UniRule"/>
</dbReference>
<evidence type="ECO:0000256" key="17">
    <source>
        <dbReference type="ARBA" id="ARBA00024861"/>
    </source>
</evidence>
<evidence type="ECO:0000256" key="14">
    <source>
        <dbReference type="ARBA" id="ARBA00022840"/>
    </source>
</evidence>
<keyword evidence="13 18" id="KW-0547">Nucleotide-binding</keyword>
<dbReference type="PANTHER" id="PTHR21403:SF8">
    <property type="entry name" value="ATP PHOSPHORIBOSYLTRANSFERASE"/>
    <property type="match status" value="1"/>
</dbReference>
<evidence type="ECO:0000256" key="11">
    <source>
        <dbReference type="ARBA" id="ARBA00022679"/>
    </source>
</evidence>
<evidence type="ECO:0000256" key="5">
    <source>
        <dbReference type="ARBA" id="ARBA00007955"/>
    </source>
</evidence>
<dbReference type="Pfam" id="PF01634">
    <property type="entry name" value="HisG"/>
    <property type="match status" value="1"/>
</dbReference>
<dbReference type="InterPro" id="IPR011322">
    <property type="entry name" value="N-reg_PII-like_a/b"/>
</dbReference>
<evidence type="ECO:0000313" key="22">
    <source>
        <dbReference type="Proteomes" id="UP000307999"/>
    </source>
</evidence>
<evidence type="ECO:0000256" key="10">
    <source>
        <dbReference type="ARBA" id="ARBA00022676"/>
    </source>
</evidence>
<dbReference type="InterPro" id="IPR013115">
    <property type="entry name" value="HisG_C"/>
</dbReference>
<evidence type="ECO:0000256" key="4">
    <source>
        <dbReference type="ARBA" id="ARBA00004667"/>
    </source>
</evidence>
<dbReference type="SUPFAM" id="SSF53850">
    <property type="entry name" value="Periplasmic binding protein-like II"/>
    <property type="match status" value="1"/>
</dbReference>